<evidence type="ECO:0000256" key="3">
    <source>
        <dbReference type="SAM" id="SignalP"/>
    </source>
</evidence>
<feature type="transmembrane region" description="Helical" evidence="2">
    <location>
        <begin position="183"/>
        <end position="205"/>
    </location>
</feature>
<dbReference type="STRING" id="93625.A0A409WHU1"/>
<name>A0A409WHU1_PSICY</name>
<feature type="compositionally biased region" description="Polar residues" evidence="1">
    <location>
        <begin position="49"/>
        <end position="80"/>
    </location>
</feature>
<keyword evidence="3" id="KW-0732">Signal</keyword>
<proteinExistence type="predicted"/>
<protein>
    <submittedName>
        <fullName evidence="4">Uncharacterized protein</fullName>
    </submittedName>
</protein>
<keyword evidence="2" id="KW-1133">Transmembrane helix</keyword>
<accession>A0A409WHU1</accession>
<keyword evidence="2" id="KW-0472">Membrane</keyword>
<gene>
    <name evidence="4" type="ORF">CVT25_015600</name>
</gene>
<reference evidence="4 5" key="1">
    <citation type="journal article" date="2018" name="Evol. Lett.">
        <title>Horizontal gene cluster transfer increased hallucinogenic mushroom diversity.</title>
        <authorList>
            <person name="Reynolds H.T."/>
            <person name="Vijayakumar V."/>
            <person name="Gluck-Thaler E."/>
            <person name="Korotkin H.B."/>
            <person name="Matheny P.B."/>
            <person name="Slot J.C."/>
        </authorList>
    </citation>
    <scope>NUCLEOTIDE SEQUENCE [LARGE SCALE GENOMIC DNA]</scope>
    <source>
        <strain evidence="4 5">2631</strain>
    </source>
</reference>
<evidence type="ECO:0000313" key="5">
    <source>
        <dbReference type="Proteomes" id="UP000283269"/>
    </source>
</evidence>
<dbReference type="InParanoid" id="A0A409WHU1"/>
<dbReference type="AlphaFoldDB" id="A0A409WHU1"/>
<sequence length="210" mass="23258">MSSLLMLIYLCISIRDIQSSRKQSRLDLVQHSSAEKRASSSLSAHTHRLSTSNNKPNVQVSKTATHASPRSSGVSPTRQGPSALPTHLSSAGTRRPKRRRWSFDIDPIEVLLKHNPSTSDGATQWGFGQILALIVVTPSALSVTDAFSRHGFRRLSRRKKRGNEMDRRSLADDIQEENELSNLMSVLINPLIGILLKLIIAVVLVSHPRN</sequence>
<evidence type="ECO:0000256" key="2">
    <source>
        <dbReference type="SAM" id="Phobius"/>
    </source>
</evidence>
<evidence type="ECO:0000313" key="4">
    <source>
        <dbReference type="EMBL" id="PPQ78055.1"/>
    </source>
</evidence>
<keyword evidence="5" id="KW-1185">Reference proteome</keyword>
<dbReference type="OrthoDB" id="5427664at2759"/>
<keyword evidence="2" id="KW-0812">Transmembrane</keyword>
<feature type="signal peptide" evidence="3">
    <location>
        <begin position="1"/>
        <end position="19"/>
    </location>
</feature>
<evidence type="ECO:0000256" key="1">
    <source>
        <dbReference type="SAM" id="MobiDB-lite"/>
    </source>
</evidence>
<organism evidence="4 5">
    <name type="scientific">Psilocybe cyanescens</name>
    <dbReference type="NCBI Taxonomy" id="93625"/>
    <lineage>
        <taxon>Eukaryota</taxon>
        <taxon>Fungi</taxon>
        <taxon>Dikarya</taxon>
        <taxon>Basidiomycota</taxon>
        <taxon>Agaricomycotina</taxon>
        <taxon>Agaricomycetes</taxon>
        <taxon>Agaricomycetidae</taxon>
        <taxon>Agaricales</taxon>
        <taxon>Agaricineae</taxon>
        <taxon>Strophariaceae</taxon>
        <taxon>Psilocybe</taxon>
    </lineage>
</organism>
<feature type="region of interest" description="Disordered" evidence="1">
    <location>
        <begin position="34"/>
        <end position="97"/>
    </location>
</feature>
<feature type="chain" id="PRO_5019278108" evidence="3">
    <location>
        <begin position="20"/>
        <end position="210"/>
    </location>
</feature>
<dbReference type="Proteomes" id="UP000283269">
    <property type="component" value="Unassembled WGS sequence"/>
</dbReference>
<comment type="caution">
    <text evidence="4">The sequence shown here is derived from an EMBL/GenBank/DDBJ whole genome shotgun (WGS) entry which is preliminary data.</text>
</comment>
<dbReference type="EMBL" id="NHYD01003428">
    <property type="protein sequence ID" value="PPQ78055.1"/>
    <property type="molecule type" value="Genomic_DNA"/>
</dbReference>